<dbReference type="InterPro" id="IPR011990">
    <property type="entry name" value="TPR-like_helical_dom_sf"/>
</dbReference>
<protein>
    <submittedName>
        <fullName evidence="4">LuxR family transcriptional regulator</fullName>
    </submittedName>
</protein>
<dbReference type="SMART" id="SM00421">
    <property type="entry name" value="HTH_LUXR"/>
    <property type="match status" value="1"/>
</dbReference>
<dbReference type="InterPro" id="IPR003593">
    <property type="entry name" value="AAA+_ATPase"/>
</dbReference>
<dbReference type="Gene3D" id="3.40.50.300">
    <property type="entry name" value="P-loop containing nucleotide triphosphate hydrolases"/>
    <property type="match status" value="1"/>
</dbReference>
<dbReference type="Gene3D" id="1.25.40.10">
    <property type="entry name" value="Tetratricopeptide repeat domain"/>
    <property type="match status" value="1"/>
</dbReference>
<keyword evidence="1" id="KW-0547">Nucleotide-binding</keyword>
<feature type="domain" description="HTH luxR-type" evidence="3">
    <location>
        <begin position="886"/>
        <end position="951"/>
    </location>
</feature>
<dbReference type="PROSITE" id="PS50043">
    <property type="entry name" value="HTH_LUXR_2"/>
    <property type="match status" value="1"/>
</dbReference>
<dbReference type="InterPro" id="IPR000792">
    <property type="entry name" value="Tscrpt_reg_LuxR_C"/>
</dbReference>
<evidence type="ECO:0000313" key="4">
    <source>
        <dbReference type="EMBL" id="GAA2996749.1"/>
    </source>
</evidence>
<dbReference type="SMART" id="SM00028">
    <property type="entry name" value="TPR"/>
    <property type="match status" value="2"/>
</dbReference>
<dbReference type="InterPro" id="IPR016032">
    <property type="entry name" value="Sig_transdc_resp-reg_C-effctor"/>
</dbReference>
<evidence type="ECO:0000313" key="5">
    <source>
        <dbReference type="Proteomes" id="UP001499930"/>
    </source>
</evidence>
<accession>A0ABN3XVZ2</accession>
<dbReference type="Gene3D" id="1.10.10.10">
    <property type="entry name" value="Winged helix-like DNA-binding domain superfamily/Winged helix DNA-binding domain"/>
    <property type="match status" value="1"/>
</dbReference>
<dbReference type="SMART" id="SM00382">
    <property type="entry name" value="AAA"/>
    <property type="match status" value="1"/>
</dbReference>
<comment type="caution">
    <text evidence="4">The sequence shown here is derived from an EMBL/GenBank/DDBJ whole genome shotgun (WGS) entry which is preliminary data.</text>
</comment>
<dbReference type="PROSITE" id="PS00622">
    <property type="entry name" value="HTH_LUXR_1"/>
    <property type="match status" value="1"/>
</dbReference>
<proteinExistence type="predicted"/>
<keyword evidence="5" id="KW-1185">Reference proteome</keyword>
<dbReference type="InterPro" id="IPR027417">
    <property type="entry name" value="P-loop_NTPase"/>
</dbReference>
<dbReference type="PANTHER" id="PTHR16305:SF35">
    <property type="entry name" value="TRANSCRIPTIONAL ACTIVATOR DOMAIN"/>
    <property type="match status" value="1"/>
</dbReference>
<dbReference type="PANTHER" id="PTHR16305">
    <property type="entry name" value="TESTICULAR SOLUBLE ADENYLYL CYCLASE"/>
    <property type="match status" value="1"/>
</dbReference>
<gene>
    <name evidence="4" type="ORF">GCM10017559_16570</name>
</gene>
<dbReference type="SUPFAM" id="SSF48452">
    <property type="entry name" value="TPR-like"/>
    <property type="match status" value="1"/>
</dbReference>
<dbReference type="Pfam" id="PF00196">
    <property type="entry name" value="GerE"/>
    <property type="match status" value="1"/>
</dbReference>
<evidence type="ECO:0000256" key="2">
    <source>
        <dbReference type="ARBA" id="ARBA00022840"/>
    </source>
</evidence>
<name>A0ABN3XVZ2_9ACTN</name>
<evidence type="ECO:0000259" key="3">
    <source>
        <dbReference type="PROSITE" id="PS50043"/>
    </source>
</evidence>
<dbReference type="Pfam" id="PF13191">
    <property type="entry name" value="AAA_16"/>
    <property type="match status" value="1"/>
</dbReference>
<sequence length="954" mass="102628">MLTDMVGRAVSPVFVGRETELADLAEAFGQARKGRATTVLLGGEAGVGKSRLLGCFAERASADGAHVLNGGCVELSTEGLAYAPFTAVIRQLVREHGAEEIASLLPEGGGRDLARLLPEFGEPSGDTESETARARLFEQILTLLERLAERRPVILLIEDVHWADNSSRDLIAFLSRNLRTAPVLMVLTYRSDELHRQHPLRPVLTELGRLDDVVRMDLPRLTRVEVAAQMAGILGTTPEFVQVDRVFQRSEGIPLFVEALMECGGDCTFPESLHDLIIGSVERLPEETQRVLRIAAAGGIRVGHALLAAVSGLSDVDLDDALRTAIAANVLQVADGNAYVFRHALIREAVHDDLLPGEYVRLHARFAEEIGRDRTLVPHGRAAIEIAHHWYAARDDLWALISAWEAAGKAARSFAYNEMMQLLERVLTLWSKVPDAAGRIGVDHTTVLEHAAEAASACGEADRGTKFVMAALNELDERAEPARVADLLVRRSQFKLSKRKPGVLDDLRYAERLVPGPGLERAQVLSKLGLYLTLSGELAEGTSLTEEALRIAREHGKGPLEAELLLNLALSDSIAGRLGASIELNETAQAIGELGGGIILRALANNVDALNNMGRSAEAIELALEGERLAKKYGRYRVEGTFLANNRAEALEALGRFDEAVDLVEQTLGMDPSLRTRHHLRRVRGDVAAARGEAEVLRSVLDEVGAFGVAPEEFMQELTGNARLLVGLHMLDGQPLAALEVAERVSREAQITSKPMLGWQVLAQLGGVCEAVEPLAPERAAALRAHVESAAGAVTVDSPVAEAYRLGVARDHDAAAAAWERLGRPFPRARSLLRAARAAAGAGDRDGAADRVRTAHPIAVSLLAEPLVTELEVLARRIGISLGDRPGGGESVLTPRELEVLRLVALGRSNREVAAELFISAKTVSVHVSNILGKLGVSTRGEAAAAAHRLTLIG</sequence>
<dbReference type="Proteomes" id="UP001499930">
    <property type="component" value="Unassembled WGS sequence"/>
</dbReference>
<keyword evidence="2" id="KW-0067">ATP-binding</keyword>
<dbReference type="InterPro" id="IPR041664">
    <property type="entry name" value="AAA_16"/>
</dbReference>
<reference evidence="4 5" key="1">
    <citation type="journal article" date="2019" name="Int. J. Syst. Evol. Microbiol.">
        <title>The Global Catalogue of Microorganisms (GCM) 10K type strain sequencing project: providing services to taxonomists for standard genome sequencing and annotation.</title>
        <authorList>
            <consortium name="The Broad Institute Genomics Platform"/>
            <consortium name="The Broad Institute Genome Sequencing Center for Infectious Disease"/>
            <person name="Wu L."/>
            <person name="Ma J."/>
        </authorList>
    </citation>
    <scope>NUCLEOTIDE SEQUENCE [LARGE SCALE GENOMIC DNA]</scope>
    <source>
        <strain evidence="4 5">JCM 3106</strain>
    </source>
</reference>
<dbReference type="InterPro" id="IPR019734">
    <property type="entry name" value="TPR_rpt"/>
</dbReference>
<dbReference type="SUPFAM" id="SSF52540">
    <property type="entry name" value="P-loop containing nucleoside triphosphate hydrolases"/>
    <property type="match status" value="1"/>
</dbReference>
<dbReference type="CDD" id="cd06170">
    <property type="entry name" value="LuxR_C_like"/>
    <property type="match status" value="1"/>
</dbReference>
<dbReference type="InterPro" id="IPR036388">
    <property type="entry name" value="WH-like_DNA-bd_sf"/>
</dbReference>
<organism evidence="4 5">
    <name type="scientific">Streptosporangium longisporum</name>
    <dbReference type="NCBI Taxonomy" id="46187"/>
    <lineage>
        <taxon>Bacteria</taxon>
        <taxon>Bacillati</taxon>
        <taxon>Actinomycetota</taxon>
        <taxon>Actinomycetes</taxon>
        <taxon>Streptosporangiales</taxon>
        <taxon>Streptosporangiaceae</taxon>
        <taxon>Streptosporangium</taxon>
    </lineage>
</organism>
<evidence type="ECO:0000256" key="1">
    <source>
        <dbReference type="ARBA" id="ARBA00022741"/>
    </source>
</evidence>
<dbReference type="PRINTS" id="PR00038">
    <property type="entry name" value="HTHLUXR"/>
</dbReference>
<dbReference type="EMBL" id="BAAAWD010000006">
    <property type="protein sequence ID" value="GAA2996749.1"/>
    <property type="molecule type" value="Genomic_DNA"/>
</dbReference>
<dbReference type="SUPFAM" id="SSF46894">
    <property type="entry name" value="C-terminal effector domain of the bipartite response regulators"/>
    <property type="match status" value="1"/>
</dbReference>